<evidence type="ECO:0000313" key="6">
    <source>
        <dbReference type="Proteomes" id="UP000007264"/>
    </source>
</evidence>
<accession>I0Z110</accession>
<sequence>MDMKNNMKTSLAERVAYGAPPLTEEGYILMKGPRFRGKAHQLLLTAVMGHAYGAFLVTVSPKWAQSADSDQEVRPTACFVAWMHCMLERANARGAVVHCIQCGASEHLKPGDEQAKTVKVCRGCRLVRYCSKECQAAAWPQHKAICRKFKDQ</sequence>
<keyword evidence="1" id="KW-0479">Metal-binding</keyword>
<evidence type="ECO:0000256" key="1">
    <source>
        <dbReference type="ARBA" id="ARBA00022723"/>
    </source>
</evidence>
<comment type="caution">
    <text evidence="5">The sequence shown here is derived from an EMBL/GenBank/DDBJ whole genome shotgun (WGS) entry which is preliminary data.</text>
</comment>
<protein>
    <recommendedName>
        <fullName evidence="4">MYND-type domain-containing protein</fullName>
    </recommendedName>
</protein>
<dbReference type="EMBL" id="AGSI01000006">
    <property type="protein sequence ID" value="EIE24329.1"/>
    <property type="molecule type" value="Genomic_DNA"/>
</dbReference>
<dbReference type="Gene3D" id="6.10.140.2220">
    <property type="match status" value="1"/>
</dbReference>
<dbReference type="Pfam" id="PF01753">
    <property type="entry name" value="zf-MYND"/>
    <property type="match status" value="1"/>
</dbReference>
<organism evidence="5 6">
    <name type="scientific">Coccomyxa subellipsoidea (strain C-169)</name>
    <name type="common">Green microalga</name>
    <dbReference type="NCBI Taxonomy" id="574566"/>
    <lineage>
        <taxon>Eukaryota</taxon>
        <taxon>Viridiplantae</taxon>
        <taxon>Chlorophyta</taxon>
        <taxon>core chlorophytes</taxon>
        <taxon>Trebouxiophyceae</taxon>
        <taxon>Trebouxiophyceae incertae sedis</taxon>
        <taxon>Coccomyxaceae</taxon>
        <taxon>Coccomyxa</taxon>
        <taxon>Coccomyxa subellipsoidea</taxon>
    </lineage>
</organism>
<reference evidence="5 6" key="1">
    <citation type="journal article" date="2012" name="Genome Biol.">
        <title>The genome of the polar eukaryotic microalga coccomyxa subellipsoidea reveals traits of cold adaptation.</title>
        <authorList>
            <person name="Blanc G."/>
            <person name="Agarkova I."/>
            <person name="Grimwood J."/>
            <person name="Kuo A."/>
            <person name="Brueggeman A."/>
            <person name="Dunigan D."/>
            <person name="Gurnon J."/>
            <person name="Ladunga I."/>
            <person name="Lindquist E."/>
            <person name="Lucas S."/>
            <person name="Pangilinan J."/>
            <person name="Proschold T."/>
            <person name="Salamov A."/>
            <person name="Schmutz J."/>
            <person name="Weeks D."/>
            <person name="Yamada T."/>
            <person name="Claverie J.M."/>
            <person name="Grigoriev I."/>
            <person name="Van Etten J."/>
            <person name="Lomsadze A."/>
            <person name="Borodovsky M."/>
        </authorList>
    </citation>
    <scope>NUCLEOTIDE SEQUENCE [LARGE SCALE GENOMIC DNA]</scope>
    <source>
        <strain evidence="5 6">C-169</strain>
    </source>
</reference>
<feature type="domain" description="MYND-type" evidence="4">
    <location>
        <begin position="99"/>
        <end position="146"/>
    </location>
</feature>
<dbReference type="GO" id="GO:0008270">
    <property type="term" value="F:zinc ion binding"/>
    <property type="evidence" value="ECO:0007669"/>
    <property type="project" value="UniProtKB-KW"/>
</dbReference>
<dbReference type="SUPFAM" id="SSF144232">
    <property type="entry name" value="HIT/MYND zinc finger-like"/>
    <property type="match status" value="1"/>
</dbReference>
<evidence type="ECO:0000259" key="4">
    <source>
        <dbReference type="Pfam" id="PF01753"/>
    </source>
</evidence>
<gene>
    <name evidence="5" type="ORF">COCSUDRAFT_53293</name>
</gene>
<dbReference type="Proteomes" id="UP000007264">
    <property type="component" value="Unassembled WGS sequence"/>
</dbReference>
<evidence type="ECO:0000256" key="3">
    <source>
        <dbReference type="ARBA" id="ARBA00022833"/>
    </source>
</evidence>
<keyword evidence="3" id="KW-0862">Zinc</keyword>
<dbReference type="RefSeq" id="XP_005648873.1">
    <property type="nucleotide sequence ID" value="XM_005648816.1"/>
</dbReference>
<dbReference type="OrthoDB" id="568418at2759"/>
<dbReference type="AlphaFoldDB" id="I0Z110"/>
<dbReference type="InterPro" id="IPR002893">
    <property type="entry name" value="Znf_MYND"/>
</dbReference>
<name>I0Z110_COCSC</name>
<dbReference type="GeneID" id="17042327"/>
<evidence type="ECO:0000313" key="5">
    <source>
        <dbReference type="EMBL" id="EIE24329.1"/>
    </source>
</evidence>
<keyword evidence="6" id="KW-1185">Reference proteome</keyword>
<keyword evidence="2" id="KW-0863">Zinc-finger</keyword>
<evidence type="ECO:0000256" key="2">
    <source>
        <dbReference type="ARBA" id="ARBA00022771"/>
    </source>
</evidence>
<proteinExistence type="predicted"/>
<dbReference type="KEGG" id="csl:COCSUDRAFT_53293"/>